<reference evidence="3" key="1">
    <citation type="journal article" date="2019" name="Int. J. Syst. Evol. Microbiol.">
        <title>The Global Catalogue of Microorganisms (GCM) 10K type strain sequencing project: providing services to taxonomists for standard genome sequencing and annotation.</title>
        <authorList>
            <consortium name="The Broad Institute Genomics Platform"/>
            <consortium name="The Broad Institute Genome Sequencing Center for Infectious Disease"/>
            <person name="Wu L."/>
            <person name="Ma J."/>
        </authorList>
    </citation>
    <scope>NUCLEOTIDE SEQUENCE [LARGE SCALE GENOMIC DNA]</scope>
    <source>
        <strain evidence="3">CCUG 57942</strain>
    </source>
</reference>
<dbReference type="RefSeq" id="WP_377091164.1">
    <property type="nucleotide sequence ID" value="NZ_JBHSJL010000014.1"/>
</dbReference>
<evidence type="ECO:0008006" key="4">
    <source>
        <dbReference type="Google" id="ProtNLM"/>
    </source>
</evidence>
<name>A0ABW4Z6N5_9BACT</name>
<keyword evidence="3" id="KW-1185">Reference proteome</keyword>
<keyword evidence="1" id="KW-0732">Signal</keyword>
<proteinExistence type="predicted"/>
<gene>
    <name evidence="2" type="ORF">ACFSW8_01010</name>
</gene>
<evidence type="ECO:0000313" key="2">
    <source>
        <dbReference type="EMBL" id="MFD2157472.1"/>
    </source>
</evidence>
<dbReference type="EMBL" id="JBHUJB010000005">
    <property type="protein sequence ID" value="MFD2157472.1"/>
    <property type="molecule type" value="Genomic_DNA"/>
</dbReference>
<comment type="caution">
    <text evidence="2">The sequence shown here is derived from an EMBL/GenBank/DDBJ whole genome shotgun (WGS) entry which is preliminary data.</text>
</comment>
<accession>A0ABW4Z6N5</accession>
<evidence type="ECO:0000256" key="1">
    <source>
        <dbReference type="SAM" id="SignalP"/>
    </source>
</evidence>
<organism evidence="2 3">
    <name type="scientific">Rubritalea tangerina</name>
    <dbReference type="NCBI Taxonomy" id="430798"/>
    <lineage>
        <taxon>Bacteria</taxon>
        <taxon>Pseudomonadati</taxon>
        <taxon>Verrucomicrobiota</taxon>
        <taxon>Verrucomicrobiia</taxon>
        <taxon>Verrucomicrobiales</taxon>
        <taxon>Rubritaleaceae</taxon>
        <taxon>Rubritalea</taxon>
    </lineage>
</organism>
<feature type="signal peptide" evidence="1">
    <location>
        <begin position="1"/>
        <end position="19"/>
    </location>
</feature>
<protein>
    <recommendedName>
        <fullName evidence="4">Lipoprotein</fullName>
    </recommendedName>
</protein>
<feature type="chain" id="PRO_5045300622" description="Lipoprotein" evidence="1">
    <location>
        <begin position="20"/>
        <end position="153"/>
    </location>
</feature>
<evidence type="ECO:0000313" key="3">
    <source>
        <dbReference type="Proteomes" id="UP001597389"/>
    </source>
</evidence>
<dbReference type="Proteomes" id="UP001597389">
    <property type="component" value="Unassembled WGS sequence"/>
</dbReference>
<sequence length="153" mass="17318">MPKTITFSLLSLIFLNLTACGVWQPAPDLGAVKELHYEVDQNAVVIPAKYGKTYVLEGNVIARYNDFDLARVHSTVVEPGHLEKQAGCYDTYEVRDREGKLLKTLMLTPENTESLLRFRLNERNYFISNTNVSGSVRITLPSHQLAYHHVPTL</sequence>